<dbReference type="FunFam" id="3.20.20.380:FF:000003">
    <property type="entry name" value="Copper homeostasis protein CutC"/>
    <property type="match status" value="1"/>
</dbReference>
<sequence length="213" mass="22393">MLKEIAVENFTLIPQAVAAGVNRIELNDNLAVGGTTVSKGVLAEATRYAHEHQISVVAMIRPRGGDFVYNDLELKMMEADLFEAQAQGVDAVAFGALTADGQIDEEAMENLIAASAGMDVVFHMAFDAIPEADQGAALTWLADHDVERVLTHGGSLDTPITATLPHLKEIIAAAPASLTILPGGGITYENADAIANELGVPALHGTKIVDLKN</sequence>
<evidence type="ECO:0000256" key="3">
    <source>
        <dbReference type="HAMAP-Rule" id="MF_00795"/>
    </source>
</evidence>
<dbReference type="Pfam" id="PF03932">
    <property type="entry name" value="CutC"/>
    <property type="match status" value="1"/>
</dbReference>
<evidence type="ECO:0000256" key="2">
    <source>
        <dbReference type="ARBA" id="ARBA00022490"/>
    </source>
</evidence>
<dbReference type="PATRIC" id="fig|1293598.4.peg.824"/>
<comment type="caution">
    <text evidence="3">Once thought to be involved in copper homeostasis, experiments in E.coli have shown this is not the case.</text>
</comment>
<dbReference type="OrthoDB" id="9815677at2"/>
<dbReference type="SUPFAM" id="SSF110395">
    <property type="entry name" value="CutC-like"/>
    <property type="match status" value="1"/>
</dbReference>
<evidence type="ECO:0000313" key="4">
    <source>
        <dbReference type="EMBL" id="KRO16787.1"/>
    </source>
</evidence>
<gene>
    <name evidence="3" type="primary">cutC</name>
    <name evidence="4" type="ORF">IV56_GL000776</name>
</gene>
<reference evidence="4 5" key="1">
    <citation type="journal article" date="2015" name="Genome Announc.">
        <title>Expanding the biotechnology potential of lactobacilli through comparative genomics of 213 strains and associated genera.</title>
        <authorList>
            <person name="Sun Z."/>
            <person name="Harris H.M."/>
            <person name="McCann A."/>
            <person name="Guo C."/>
            <person name="Argimon S."/>
            <person name="Zhang W."/>
            <person name="Yang X."/>
            <person name="Jeffery I.B."/>
            <person name="Cooney J.C."/>
            <person name="Kagawa T.F."/>
            <person name="Liu W."/>
            <person name="Song Y."/>
            <person name="Salvetti E."/>
            <person name="Wrobel A."/>
            <person name="Rasinkangas P."/>
            <person name="Parkhill J."/>
            <person name="Rea M.C."/>
            <person name="O'Sullivan O."/>
            <person name="Ritari J."/>
            <person name="Douillard F.P."/>
            <person name="Paul Ross R."/>
            <person name="Yang R."/>
            <person name="Briner A.E."/>
            <person name="Felis G.E."/>
            <person name="de Vos W.M."/>
            <person name="Barrangou R."/>
            <person name="Klaenhammer T.R."/>
            <person name="Caufield P.W."/>
            <person name="Cui Y."/>
            <person name="Zhang H."/>
            <person name="O'Toole P.W."/>
        </authorList>
    </citation>
    <scope>NUCLEOTIDE SEQUENCE [LARGE SCALE GENOMIC DNA]</scope>
    <source>
        <strain evidence="4 5">DSM 24301</strain>
    </source>
</reference>
<keyword evidence="2 3" id="KW-0963">Cytoplasm</keyword>
<dbReference type="InterPro" id="IPR036822">
    <property type="entry name" value="CutC-like_dom_sf"/>
</dbReference>
<dbReference type="STRING" id="1293598.IV56_GL000776"/>
<dbReference type="Proteomes" id="UP000050969">
    <property type="component" value="Unassembled WGS sequence"/>
</dbReference>
<dbReference type="EMBL" id="JQCE01000032">
    <property type="protein sequence ID" value="KRO16787.1"/>
    <property type="molecule type" value="Genomic_DNA"/>
</dbReference>
<organism evidence="4 5">
    <name type="scientific">Lacticaseibacillus saniviri JCM 17471 = DSM 24301</name>
    <dbReference type="NCBI Taxonomy" id="1293598"/>
    <lineage>
        <taxon>Bacteria</taxon>
        <taxon>Bacillati</taxon>
        <taxon>Bacillota</taxon>
        <taxon>Bacilli</taxon>
        <taxon>Lactobacillales</taxon>
        <taxon>Lactobacillaceae</taxon>
        <taxon>Lacticaseibacillus</taxon>
    </lineage>
</organism>
<dbReference type="GO" id="GO:0005737">
    <property type="term" value="C:cytoplasm"/>
    <property type="evidence" value="ECO:0007669"/>
    <property type="project" value="UniProtKB-SubCell"/>
</dbReference>
<keyword evidence="5" id="KW-1185">Reference proteome</keyword>
<comment type="caution">
    <text evidence="4">The sequence shown here is derived from an EMBL/GenBank/DDBJ whole genome shotgun (WGS) entry which is preliminary data.</text>
</comment>
<dbReference type="Gene3D" id="3.20.20.380">
    <property type="entry name" value="Copper homeostasis (CutC) domain"/>
    <property type="match status" value="1"/>
</dbReference>
<dbReference type="HAMAP" id="MF_00795">
    <property type="entry name" value="CutC"/>
    <property type="match status" value="1"/>
</dbReference>
<evidence type="ECO:0000313" key="5">
    <source>
        <dbReference type="Proteomes" id="UP000050969"/>
    </source>
</evidence>
<proteinExistence type="inferred from homology"/>
<protein>
    <recommendedName>
        <fullName evidence="3">PF03932 family protein CutC</fullName>
    </recommendedName>
</protein>
<dbReference type="RefSeq" id="WP_054777428.1">
    <property type="nucleotide sequence ID" value="NZ_BBBX01000013.1"/>
</dbReference>
<dbReference type="AlphaFoldDB" id="A0A0R2MYR9"/>
<dbReference type="PANTHER" id="PTHR12598">
    <property type="entry name" value="COPPER HOMEOSTASIS PROTEIN CUTC"/>
    <property type="match status" value="1"/>
</dbReference>
<comment type="similarity">
    <text evidence="1 3">Belongs to the CutC family.</text>
</comment>
<comment type="subcellular location">
    <subcellularLocation>
        <location evidence="3">Cytoplasm</location>
    </subcellularLocation>
</comment>
<dbReference type="InterPro" id="IPR005627">
    <property type="entry name" value="CutC-like"/>
</dbReference>
<evidence type="ECO:0000256" key="1">
    <source>
        <dbReference type="ARBA" id="ARBA00007768"/>
    </source>
</evidence>
<name>A0A0R2MYR9_9LACO</name>
<dbReference type="GO" id="GO:0005507">
    <property type="term" value="F:copper ion binding"/>
    <property type="evidence" value="ECO:0007669"/>
    <property type="project" value="TreeGrafter"/>
</dbReference>
<dbReference type="PANTHER" id="PTHR12598:SF0">
    <property type="entry name" value="COPPER HOMEOSTASIS PROTEIN CUTC HOMOLOG"/>
    <property type="match status" value="1"/>
</dbReference>
<accession>A0A0R2MYR9</accession>